<dbReference type="AlphaFoldDB" id="A0A1T4NSH2"/>
<evidence type="ECO:0000313" key="2">
    <source>
        <dbReference type="Proteomes" id="UP000190328"/>
    </source>
</evidence>
<evidence type="ECO:0000313" key="1">
    <source>
        <dbReference type="EMBL" id="SJZ82213.1"/>
    </source>
</evidence>
<name>A0A1T4NSH2_9ENTE</name>
<dbReference type="Proteomes" id="UP000190328">
    <property type="component" value="Unassembled WGS sequence"/>
</dbReference>
<accession>A0A1T4NSH2</accession>
<reference evidence="1 2" key="1">
    <citation type="submission" date="2017-02" db="EMBL/GenBank/DDBJ databases">
        <authorList>
            <person name="Peterson S.W."/>
        </authorList>
    </citation>
    <scope>NUCLEOTIDE SEQUENCE [LARGE SCALE GENOMIC DNA]</scope>
    <source>
        <strain evidence="1 2">ATCC BAA-1030</strain>
    </source>
</reference>
<dbReference type="STRING" id="263852.SAMN02745116_01540"/>
<dbReference type="InterPro" id="IPR022259">
    <property type="entry name" value="Acessory_Sec_prot_Asp3"/>
</dbReference>
<dbReference type="EMBL" id="FUXI01000016">
    <property type="protein sequence ID" value="SJZ82213.1"/>
    <property type="molecule type" value="Genomic_DNA"/>
</dbReference>
<sequence>METLYFIKWGRDYVNNYNYGSEISFDSKGAVSFSSPLMPPGETIKTWSSKIAFHAKRTSPTLPLLSHDEEYVFFLQGMNDNGFTLKIKIEFFDIRDEKIEEKLFSEKKGGFLFPNGTHYYQIHLLNTKHEQIYFKYLLIGEKRIFERYKIKVNKEVNLLFLQPKTFNEQVKIVLNKKRPVVNSFSLREEVLYIEMLCEKNEKKTLRQLIEIFRFLQRKMGGNGEILIQKGAMFHNMEIAMQEISQVFPILLPNCQELENQSMIRENREEIRSSVRVNKLAYDVLATIVGNMKGRKKG</sequence>
<dbReference type="Pfam" id="PF15432">
    <property type="entry name" value="Sec-ASP3"/>
    <property type="match status" value="1"/>
</dbReference>
<dbReference type="NCBIfam" id="TIGR03711">
    <property type="entry name" value="acc_sec_asp3"/>
    <property type="match status" value="1"/>
</dbReference>
<dbReference type="RefSeq" id="WP_078807474.1">
    <property type="nucleotide sequence ID" value="NZ_FUXI01000016.1"/>
</dbReference>
<proteinExistence type="predicted"/>
<dbReference type="OrthoDB" id="2042927at2"/>
<dbReference type="GO" id="GO:0015031">
    <property type="term" value="P:protein transport"/>
    <property type="evidence" value="ECO:0007669"/>
    <property type="project" value="InterPro"/>
</dbReference>
<organism evidence="1 2">
    <name type="scientific">Pilibacter termitis</name>
    <dbReference type="NCBI Taxonomy" id="263852"/>
    <lineage>
        <taxon>Bacteria</taxon>
        <taxon>Bacillati</taxon>
        <taxon>Bacillota</taxon>
        <taxon>Bacilli</taxon>
        <taxon>Lactobacillales</taxon>
        <taxon>Enterococcaceae</taxon>
        <taxon>Pilibacter</taxon>
    </lineage>
</organism>
<protein>
    <submittedName>
        <fullName evidence="1">Accessory Sec system protein Asp3</fullName>
    </submittedName>
</protein>
<keyword evidence="2" id="KW-1185">Reference proteome</keyword>
<gene>
    <name evidence="1" type="ORF">SAMN02745116_01540</name>
</gene>